<evidence type="ECO:0000313" key="2">
    <source>
        <dbReference type="EMBL" id="MBB2924814.1"/>
    </source>
</evidence>
<dbReference type="AlphaFoldDB" id="A0A7W4UJ54"/>
<reference evidence="2 3" key="1">
    <citation type="submission" date="2020-08" db="EMBL/GenBank/DDBJ databases">
        <title>The Agave Microbiome: Exploring the role of microbial communities in plant adaptations to desert environments.</title>
        <authorList>
            <person name="Partida-Martinez L.P."/>
        </authorList>
    </citation>
    <scope>NUCLEOTIDE SEQUENCE [LARGE SCALE GENOMIC DNA]</scope>
    <source>
        <strain evidence="2 3">RAS26</strain>
    </source>
</reference>
<dbReference type="EMBL" id="JACHVX010000006">
    <property type="protein sequence ID" value="MBB2924814.1"/>
    <property type="molecule type" value="Genomic_DNA"/>
</dbReference>
<feature type="region of interest" description="Disordered" evidence="1">
    <location>
        <begin position="71"/>
        <end position="98"/>
    </location>
</feature>
<evidence type="ECO:0000256" key="1">
    <source>
        <dbReference type="SAM" id="MobiDB-lite"/>
    </source>
</evidence>
<organism evidence="2 3">
    <name type="scientific">Cellulomonas cellasea</name>
    <dbReference type="NCBI Taxonomy" id="43670"/>
    <lineage>
        <taxon>Bacteria</taxon>
        <taxon>Bacillati</taxon>
        <taxon>Actinomycetota</taxon>
        <taxon>Actinomycetes</taxon>
        <taxon>Micrococcales</taxon>
        <taxon>Cellulomonadaceae</taxon>
        <taxon>Cellulomonas</taxon>
    </lineage>
</organism>
<reference evidence="2 3" key="2">
    <citation type="submission" date="2020-08" db="EMBL/GenBank/DDBJ databases">
        <authorList>
            <person name="Partida-Martinez L."/>
            <person name="Huntemann M."/>
            <person name="Clum A."/>
            <person name="Wang J."/>
            <person name="Palaniappan K."/>
            <person name="Ritter S."/>
            <person name="Chen I.-M."/>
            <person name="Stamatis D."/>
            <person name="Reddy T."/>
            <person name="O'Malley R."/>
            <person name="Daum C."/>
            <person name="Shapiro N."/>
            <person name="Ivanova N."/>
            <person name="Kyrpides N."/>
            <person name="Woyke T."/>
        </authorList>
    </citation>
    <scope>NUCLEOTIDE SEQUENCE [LARGE SCALE GENOMIC DNA]</scope>
    <source>
        <strain evidence="2 3">RAS26</strain>
    </source>
</reference>
<dbReference type="RefSeq" id="WP_183297587.1">
    <property type="nucleotide sequence ID" value="NZ_JACHVX010000006.1"/>
</dbReference>
<accession>A0A7W4UJ54</accession>
<comment type="caution">
    <text evidence="2">The sequence shown here is derived from an EMBL/GenBank/DDBJ whole genome shotgun (WGS) entry which is preliminary data.</text>
</comment>
<dbReference type="Proteomes" id="UP000518206">
    <property type="component" value="Unassembled WGS sequence"/>
</dbReference>
<proteinExistence type="predicted"/>
<sequence>MSLGEVVEVPGRARRGRRASGSHTALDVLRLVLGRGGSPEADLAALAAGDALRVSAFLRTSRWRQGELVLDPTAPDHPVTWRARPRGTLRRSPCPSDP</sequence>
<protein>
    <submittedName>
        <fullName evidence="2">Uncharacterized protein</fullName>
    </submittedName>
</protein>
<evidence type="ECO:0000313" key="3">
    <source>
        <dbReference type="Proteomes" id="UP000518206"/>
    </source>
</evidence>
<gene>
    <name evidence="2" type="ORF">FHR80_003750</name>
</gene>
<name>A0A7W4UJ54_9CELL</name>